<reference evidence="1" key="1">
    <citation type="journal article" date="2024" name="BMC Genomics">
        <title>Functional annotation of a divergent genome using sequence and structure-based similarity.</title>
        <authorList>
            <person name="Svedberg D."/>
            <person name="Winiger R.R."/>
            <person name="Berg A."/>
            <person name="Sharma H."/>
            <person name="Tellgren-Roth C."/>
            <person name="Debrunner-Vossbrinck B.A."/>
            <person name="Vossbrinck C.R."/>
            <person name="Barandun J."/>
        </authorList>
    </citation>
    <scope>NUCLEOTIDE SEQUENCE</scope>
    <source>
        <strain evidence="1">Illinois isolate</strain>
    </source>
</reference>
<dbReference type="Proteomes" id="UP001334084">
    <property type="component" value="Chromosome 1"/>
</dbReference>
<dbReference type="RefSeq" id="XP_065328607.1">
    <property type="nucleotide sequence ID" value="XM_065472535.1"/>
</dbReference>
<organism evidence="1 2">
    <name type="scientific">Vairimorpha necatrix</name>
    <dbReference type="NCBI Taxonomy" id="6039"/>
    <lineage>
        <taxon>Eukaryota</taxon>
        <taxon>Fungi</taxon>
        <taxon>Fungi incertae sedis</taxon>
        <taxon>Microsporidia</taxon>
        <taxon>Nosematidae</taxon>
        <taxon>Vairimorpha</taxon>
    </lineage>
</organism>
<evidence type="ECO:0000313" key="2">
    <source>
        <dbReference type="Proteomes" id="UP001334084"/>
    </source>
</evidence>
<name>A0AAX4J999_9MICR</name>
<proteinExistence type="predicted"/>
<protein>
    <submittedName>
        <fullName evidence="1">Armadillo repeat-containing protein</fullName>
    </submittedName>
</protein>
<dbReference type="AlphaFoldDB" id="A0AAX4J999"/>
<keyword evidence="2" id="KW-1185">Reference proteome</keyword>
<accession>A0AAX4J999</accession>
<dbReference type="KEGG" id="vnx:VNE69_01398"/>
<sequence>MKECENVKKFLKKKDLTNHVKNYPMSMDNQEMHLLKISTELLNNPNLQILEEFEDCLSNFNFSIQIHGSVMYKILKNIDKIQQGKCKPNIKIIILFLIKIMYKQTKLEIGIKSYSYELLIKNDKNHFEEIFIYDLPFISNFKDIKSKILLDFFRNQKDEEDLFNLIFKENRILNFEKIIYKLTDIKNLDFIYSFINYYLINRQREEIETGLDIIFYTFNFLLNELSKGIEKKYIKKIFNYFLNMMLNKKNLKRYKIAGFLLKINLKNIIFNKKKVYKICKKLLEDKSIRIFEISILILSIFDNKYLIKILEDCQDLDKIRIIFKYLKFIDDPIIYKKYLENCKDLRNINFNIQNYPMFAKIYYNFYNKQVIKYINFKKLEITDIYTLDLALNYSKYFPNKIDEEFISSLIFEDSTNLLRNIKIIEILTNINENLTVQIKNQLIEKFKKMIWQSPYTKCIGMFFYKIDYKFSRENCKDDYILVVYAAMNHPDFLRLYSEFVWSTNKLRSLIYILQFKPEFGISYTHKLEEILNSDIISYKYNILEFLNFLILLLDKDLEDEISDFYYKFILKFKNIFYNFLKVQDISIKIQVYKFLYKCVIEKILLKEEVIPLLVIFYKYDECLDIYRDLIIKNIFYIFNLRILEYKKYSVFYDEYFLRNIFKNKKIKVDEDYKDLIEYYVIYINFGEIEIFQDREDLLEKIKKIKKEDFFLQDK</sequence>
<dbReference type="EMBL" id="CP142726">
    <property type="protein sequence ID" value="WUR02462.1"/>
    <property type="molecule type" value="Genomic_DNA"/>
</dbReference>
<gene>
    <name evidence="1" type="ORF">VNE69_01398</name>
</gene>
<dbReference type="GeneID" id="90540262"/>
<evidence type="ECO:0000313" key="1">
    <source>
        <dbReference type="EMBL" id="WUR02462.1"/>
    </source>
</evidence>